<dbReference type="CDD" id="cd16922">
    <property type="entry name" value="HATPase_EvgS-ArcB-TorS-like"/>
    <property type="match status" value="1"/>
</dbReference>
<protein>
    <submittedName>
        <fullName evidence="6">Sensory box histidine kinase/response regulator</fullName>
    </submittedName>
</protein>
<dbReference type="PROSITE" id="PS50109">
    <property type="entry name" value="HIS_KIN"/>
    <property type="match status" value="1"/>
</dbReference>
<keyword evidence="3" id="KW-0812">Transmembrane</keyword>
<feature type="domain" description="Histidine kinase" evidence="4">
    <location>
        <begin position="423"/>
        <end position="642"/>
    </location>
</feature>
<dbReference type="SMART" id="SM00448">
    <property type="entry name" value="REC"/>
    <property type="match status" value="1"/>
</dbReference>
<keyword evidence="1" id="KW-0597">Phosphoprotein</keyword>
<dbReference type="FunFam" id="3.30.565.10:FF:000010">
    <property type="entry name" value="Sensor histidine kinase RcsC"/>
    <property type="match status" value="1"/>
</dbReference>
<dbReference type="InterPro" id="IPR001789">
    <property type="entry name" value="Sig_transdc_resp-reg_receiver"/>
</dbReference>
<evidence type="ECO:0000256" key="2">
    <source>
        <dbReference type="ARBA" id="ARBA00023012"/>
    </source>
</evidence>
<dbReference type="InterPro" id="IPR004358">
    <property type="entry name" value="Sig_transdc_His_kin-like_C"/>
</dbReference>
<dbReference type="SMART" id="SM00388">
    <property type="entry name" value="HisKA"/>
    <property type="match status" value="1"/>
</dbReference>
<dbReference type="Gene3D" id="2.130.10.10">
    <property type="entry name" value="YVTN repeat-like/Quinoprotein amine dehydrogenase"/>
    <property type="match status" value="1"/>
</dbReference>
<dbReference type="EMBL" id="UOFC01000145">
    <property type="protein sequence ID" value="VAW47423.1"/>
    <property type="molecule type" value="Genomic_DNA"/>
</dbReference>
<dbReference type="AlphaFoldDB" id="A0A3B0W4Z0"/>
<reference evidence="6" key="1">
    <citation type="submission" date="2018-06" db="EMBL/GenBank/DDBJ databases">
        <authorList>
            <person name="Zhirakovskaya E."/>
        </authorList>
    </citation>
    <scope>NUCLEOTIDE SEQUENCE</scope>
</reference>
<name>A0A3B0W4Z0_9ZZZZ</name>
<dbReference type="SUPFAM" id="SSF47384">
    <property type="entry name" value="Homodimeric domain of signal transducing histidine kinase"/>
    <property type="match status" value="1"/>
</dbReference>
<evidence type="ECO:0000256" key="1">
    <source>
        <dbReference type="ARBA" id="ARBA00022553"/>
    </source>
</evidence>
<dbReference type="Pfam" id="PF07495">
    <property type="entry name" value="Y_Y_Y"/>
    <property type="match status" value="1"/>
</dbReference>
<proteinExistence type="predicted"/>
<dbReference type="InterPro" id="IPR005467">
    <property type="entry name" value="His_kinase_dom"/>
</dbReference>
<dbReference type="SMART" id="SM00387">
    <property type="entry name" value="HATPase_c"/>
    <property type="match status" value="1"/>
</dbReference>
<dbReference type="Gene3D" id="1.10.287.130">
    <property type="match status" value="1"/>
</dbReference>
<feature type="non-terminal residue" evidence="6">
    <location>
        <position position="1"/>
    </location>
</feature>
<dbReference type="InterPro" id="IPR011123">
    <property type="entry name" value="Y_Y_Y"/>
</dbReference>
<feature type="transmembrane region" description="Helical" evidence="3">
    <location>
        <begin position="369"/>
        <end position="390"/>
    </location>
</feature>
<keyword evidence="3" id="KW-0472">Membrane</keyword>
<dbReference type="PRINTS" id="PR00344">
    <property type="entry name" value="BCTRLSENSOR"/>
</dbReference>
<dbReference type="InterPro" id="IPR003661">
    <property type="entry name" value="HisK_dim/P_dom"/>
</dbReference>
<dbReference type="Pfam" id="PF02518">
    <property type="entry name" value="HATPase_c"/>
    <property type="match status" value="1"/>
</dbReference>
<dbReference type="InterPro" id="IPR036890">
    <property type="entry name" value="HATPase_C_sf"/>
</dbReference>
<dbReference type="PROSITE" id="PS50110">
    <property type="entry name" value="RESPONSE_REGULATORY"/>
    <property type="match status" value="1"/>
</dbReference>
<dbReference type="SUPFAM" id="SSF63829">
    <property type="entry name" value="Calcium-dependent phosphotriesterase"/>
    <property type="match status" value="1"/>
</dbReference>
<dbReference type="Pfam" id="PF00072">
    <property type="entry name" value="Response_reg"/>
    <property type="match status" value="1"/>
</dbReference>
<dbReference type="InterPro" id="IPR011006">
    <property type="entry name" value="CheY-like_superfamily"/>
</dbReference>
<dbReference type="InterPro" id="IPR013783">
    <property type="entry name" value="Ig-like_fold"/>
</dbReference>
<dbReference type="CDD" id="cd17546">
    <property type="entry name" value="REC_hyHK_CKI1_RcsC-like"/>
    <property type="match status" value="1"/>
</dbReference>
<dbReference type="PANTHER" id="PTHR45339:SF1">
    <property type="entry name" value="HYBRID SIGNAL TRANSDUCTION HISTIDINE KINASE J"/>
    <property type="match status" value="1"/>
</dbReference>
<accession>A0A3B0W4Z0</accession>
<feature type="domain" description="Response regulatory" evidence="5">
    <location>
        <begin position="785"/>
        <end position="898"/>
    </location>
</feature>
<dbReference type="Gene3D" id="2.60.40.10">
    <property type="entry name" value="Immunoglobulins"/>
    <property type="match status" value="1"/>
</dbReference>
<keyword evidence="6" id="KW-0418">Kinase</keyword>
<dbReference type="InterPro" id="IPR015943">
    <property type="entry name" value="WD40/YVTN_repeat-like_dom_sf"/>
</dbReference>
<keyword evidence="6" id="KW-0808">Transferase</keyword>
<dbReference type="Gene3D" id="3.30.565.10">
    <property type="entry name" value="Histidine kinase-like ATPase, C-terminal domain"/>
    <property type="match status" value="1"/>
</dbReference>
<dbReference type="SUPFAM" id="SSF52172">
    <property type="entry name" value="CheY-like"/>
    <property type="match status" value="1"/>
</dbReference>
<dbReference type="CDD" id="cd00082">
    <property type="entry name" value="HisKA"/>
    <property type="match status" value="1"/>
</dbReference>
<gene>
    <name evidence="6" type="ORF">MNBD_GAMMA03-1884</name>
</gene>
<dbReference type="InterPro" id="IPR036097">
    <property type="entry name" value="HisK_dim/P_sf"/>
</dbReference>
<evidence type="ECO:0000313" key="6">
    <source>
        <dbReference type="EMBL" id="VAW47423.1"/>
    </source>
</evidence>
<dbReference type="SUPFAM" id="SSF55874">
    <property type="entry name" value="ATPase domain of HSP90 chaperone/DNA topoisomerase II/histidine kinase"/>
    <property type="match status" value="1"/>
</dbReference>
<dbReference type="Gene3D" id="3.40.50.2300">
    <property type="match status" value="1"/>
</dbReference>
<dbReference type="GO" id="GO:0000155">
    <property type="term" value="F:phosphorelay sensor kinase activity"/>
    <property type="evidence" value="ECO:0007669"/>
    <property type="project" value="InterPro"/>
</dbReference>
<evidence type="ECO:0000259" key="5">
    <source>
        <dbReference type="PROSITE" id="PS50110"/>
    </source>
</evidence>
<organism evidence="6">
    <name type="scientific">hydrothermal vent metagenome</name>
    <dbReference type="NCBI Taxonomy" id="652676"/>
    <lineage>
        <taxon>unclassified sequences</taxon>
        <taxon>metagenomes</taxon>
        <taxon>ecological metagenomes</taxon>
    </lineage>
</organism>
<dbReference type="Pfam" id="PF00512">
    <property type="entry name" value="HisKA"/>
    <property type="match status" value="1"/>
</dbReference>
<evidence type="ECO:0000256" key="3">
    <source>
        <dbReference type="SAM" id="Phobius"/>
    </source>
</evidence>
<keyword evidence="2" id="KW-0902">Two-component regulatory system</keyword>
<evidence type="ECO:0000259" key="4">
    <source>
        <dbReference type="PROSITE" id="PS50109"/>
    </source>
</evidence>
<sequence>KADQIISIYQDDPNFIWIISITGVSLYDINKNTVVDIKTIEGKVLGRINKKVFRGLNGRLFFSTYGENLFGYIDEQEKVAHFITGPTQTHLNGTKLIDMQLVGNNNLWLLTNYGIELYDISSNKFEVIYQNKKDEPISSLYIDAENNDVWSIADGSLHKFNRNGNKLVKANKQYNHLFPRVEFVDLLKVDQNIFWITTVNSGVVELNTSSLEYTVFSKHDGLPSNRILDIFKMQDKKIIATDAGLAALNKSYSSTGDIQPRIIIDKISLGDTNILASAIDSLVLNYKYGSLDFDVALLAFTNTSATEYEYILTGINDKWTNTGNDDKYSFLNLGAGDYTFKVRGRSNYEQWSEPVEYSFSVNPPPWKTAWAYLLYALAVLAIFLWVMYLYKRKILYEHEISKQQAKKDLANAASKAKSDFLAKVSHEIRTPLNGVLGMSELMLGTNMNEEQRIYAGSIMASGTHLLDIINDILDLSKIEAGKLELEFQSFDLLLLVDEVIGVLVSQAKQKKLLLTCIFDHRITRNRVGDVVRIKQVLFNLLSNAFKFTKQGEIILRVNCSNKDKNLVVFTIEDTGIGIDNKLVANLFKPFVQADSAITRKYGGTGLGLAIVKQLVEKMQGSITATGKTNRGSIFTASIFLKIEPASADAGSIQNIKICDENICLLVKQQNLKQSLIEYFTILKVKHSTKVNNNTDHLFVDTLSNIDAKQVMQIKQALKINNQTRITFIGFTLGSINTELFIHNLPRRLLAPPITFSAVLKICCKEQRRKNIMLPVLSSPASVALKLLVVEDSHINQQISIEMLEKMGHIVDMVDNAEEALTMLYRNKYDLLLLDYHLPKMDGLSLIKIWDNSANIPVIIVTADLTDEVLHKCQSLNINNIVAKPFTQKLLFDAIKKSFKV</sequence>
<dbReference type="InterPro" id="IPR003594">
    <property type="entry name" value="HATPase_dom"/>
</dbReference>
<keyword evidence="3" id="KW-1133">Transmembrane helix</keyword>
<dbReference type="PANTHER" id="PTHR45339">
    <property type="entry name" value="HYBRID SIGNAL TRANSDUCTION HISTIDINE KINASE J"/>
    <property type="match status" value="1"/>
</dbReference>